<keyword evidence="2" id="KW-1003">Cell membrane</keyword>
<dbReference type="Proteomes" id="UP000228952">
    <property type="component" value="Unassembled WGS sequence"/>
</dbReference>
<feature type="transmembrane region" description="Helical" evidence="6">
    <location>
        <begin position="377"/>
        <end position="395"/>
    </location>
</feature>
<feature type="transmembrane region" description="Helical" evidence="6">
    <location>
        <begin position="86"/>
        <end position="105"/>
    </location>
</feature>
<keyword evidence="3 6" id="KW-0812">Transmembrane</keyword>
<evidence type="ECO:0000256" key="4">
    <source>
        <dbReference type="ARBA" id="ARBA00022989"/>
    </source>
</evidence>
<protein>
    <recommendedName>
        <fullName evidence="7">ComEC/Rec2-related protein domain-containing protein</fullName>
    </recommendedName>
</protein>
<feature type="transmembrane region" description="Helical" evidence="6">
    <location>
        <begin position="32"/>
        <end position="56"/>
    </location>
</feature>
<evidence type="ECO:0000256" key="6">
    <source>
        <dbReference type="SAM" id="Phobius"/>
    </source>
</evidence>
<evidence type="ECO:0000256" key="3">
    <source>
        <dbReference type="ARBA" id="ARBA00022692"/>
    </source>
</evidence>
<dbReference type="InterPro" id="IPR052159">
    <property type="entry name" value="Competence_DNA_uptake"/>
</dbReference>
<evidence type="ECO:0000259" key="7">
    <source>
        <dbReference type="Pfam" id="PF03772"/>
    </source>
</evidence>
<feature type="domain" description="ComEC/Rec2-related protein" evidence="7">
    <location>
        <begin position="232"/>
        <end position="454"/>
    </location>
</feature>
<feature type="transmembrane region" description="Helical" evidence="6">
    <location>
        <begin position="63"/>
        <end position="80"/>
    </location>
</feature>
<sequence>MVLMSSCFAAMMAFDSPPAVETWAPRYLIDYFNIIAVLYLGMPYLLLWVGTLAGVLLISAEAFTVWLLTVFGTICIYFGLRNSVVLSTWLLVTAIGMVLGGISGLPLQHSQVLIGDVCIGVVVKQYDHNASVQVDSCVGSGRNRALIYSQCERALCPTNYSYVKIQVTSREKFGRFNGKAKITAEPAEYTETGKYRNVYYKLLRLGFAYRESYFLWLRRDLPEEHAALVTSMLFGETHIPKELTETMKKLGLLHVVAISGINIRYLQLLVSQITNKWRRKYRSAADFLVLFLLFIVVGEAVSLFRAIIMVLLLHIIKTTGMLPVKWHFSVGLAALLLVNPSYLFDAGYWLVSGACVGIYIVAAWIEKWRLRLVLQEILVNIGIWGCVAPVQWVIFKEITPWGIAVGMLISPVIEVLTIIGYFCTLGRFVFGFEMVLRVVLGVLSSIILFIINMFHGAAVFP</sequence>
<dbReference type="PANTHER" id="PTHR30619:SF7">
    <property type="entry name" value="BETA-LACTAMASE DOMAIN PROTEIN"/>
    <property type="match status" value="1"/>
</dbReference>
<evidence type="ECO:0000256" key="1">
    <source>
        <dbReference type="ARBA" id="ARBA00004651"/>
    </source>
</evidence>
<name>A0A2M7W1Z7_9BACT</name>
<proteinExistence type="predicted"/>
<dbReference type="GO" id="GO:0005886">
    <property type="term" value="C:plasma membrane"/>
    <property type="evidence" value="ECO:0007669"/>
    <property type="project" value="UniProtKB-SubCell"/>
</dbReference>
<dbReference type="Pfam" id="PF03772">
    <property type="entry name" value="Competence"/>
    <property type="match status" value="1"/>
</dbReference>
<dbReference type="PANTHER" id="PTHR30619">
    <property type="entry name" value="DNA INTERNALIZATION/COMPETENCE PROTEIN COMEC/REC2"/>
    <property type="match status" value="1"/>
</dbReference>
<evidence type="ECO:0000313" key="8">
    <source>
        <dbReference type="EMBL" id="PJA13984.1"/>
    </source>
</evidence>
<comment type="subcellular location">
    <subcellularLocation>
        <location evidence="1">Cell membrane</location>
        <topology evidence="1">Multi-pass membrane protein</topology>
    </subcellularLocation>
</comment>
<dbReference type="InterPro" id="IPR004477">
    <property type="entry name" value="ComEC_N"/>
</dbReference>
<keyword evidence="5 6" id="KW-0472">Membrane</keyword>
<dbReference type="NCBIfam" id="TIGR00360">
    <property type="entry name" value="ComEC_N-term"/>
    <property type="match status" value="1"/>
</dbReference>
<feature type="transmembrane region" description="Helical" evidence="6">
    <location>
        <begin position="435"/>
        <end position="460"/>
    </location>
</feature>
<keyword evidence="4 6" id="KW-1133">Transmembrane helix</keyword>
<feature type="transmembrane region" description="Helical" evidence="6">
    <location>
        <begin position="348"/>
        <end position="365"/>
    </location>
</feature>
<evidence type="ECO:0000313" key="9">
    <source>
        <dbReference type="Proteomes" id="UP000228952"/>
    </source>
</evidence>
<evidence type="ECO:0000256" key="5">
    <source>
        <dbReference type="ARBA" id="ARBA00023136"/>
    </source>
</evidence>
<organism evidence="8 9">
    <name type="scientific">Candidatus Dojkabacteria bacterium CG_4_10_14_0_2_um_filter_Dojkabacteria_WS6_41_15</name>
    <dbReference type="NCBI Taxonomy" id="2014249"/>
    <lineage>
        <taxon>Bacteria</taxon>
        <taxon>Candidatus Dojkabacteria</taxon>
    </lineage>
</organism>
<dbReference type="AlphaFoldDB" id="A0A2M7W1Z7"/>
<feature type="transmembrane region" description="Helical" evidence="6">
    <location>
        <begin position="287"/>
        <end position="312"/>
    </location>
</feature>
<accession>A0A2M7W1Z7</accession>
<reference evidence="9" key="1">
    <citation type="submission" date="2017-09" db="EMBL/GenBank/DDBJ databases">
        <title>Depth-based differentiation of microbial function through sediment-hosted aquifers and enrichment of novel symbionts in the deep terrestrial subsurface.</title>
        <authorList>
            <person name="Probst A.J."/>
            <person name="Ladd B."/>
            <person name="Jarett J.K."/>
            <person name="Geller-Mcgrath D.E."/>
            <person name="Sieber C.M.K."/>
            <person name="Emerson J.B."/>
            <person name="Anantharaman K."/>
            <person name="Thomas B.C."/>
            <person name="Malmstrom R."/>
            <person name="Stieglmeier M."/>
            <person name="Klingl A."/>
            <person name="Woyke T."/>
            <person name="Ryan C.M."/>
            <person name="Banfield J.F."/>
        </authorList>
    </citation>
    <scope>NUCLEOTIDE SEQUENCE [LARGE SCALE GENOMIC DNA]</scope>
</reference>
<comment type="caution">
    <text evidence="8">The sequence shown here is derived from an EMBL/GenBank/DDBJ whole genome shotgun (WGS) entry which is preliminary data.</text>
</comment>
<evidence type="ECO:0000256" key="2">
    <source>
        <dbReference type="ARBA" id="ARBA00022475"/>
    </source>
</evidence>
<gene>
    <name evidence="8" type="ORF">COX64_02585</name>
</gene>
<feature type="transmembrane region" description="Helical" evidence="6">
    <location>
        <begin position="401"/>
        <end position="423"/>
    </location>
</feature>
<dbReference type="EMBL" id="PFQB01000066">
    <property type="protein sequence ID" value="PJA13984.1"/>
    <property type="molecule type" value="Genomic_DNA"/>
</dbReference>